<keyword evidence="4" id="KW-1185">Reference proteome</keyword>
<organism evidence="3 4">
    <name type="scientific">Hymenobacter montanus</name>
    <dbReference type="NCBI Taxonomy" id="2771359"/>
    <lineage>
        <taxon>Bacteria</taxon>
        <taxon>Pseudomonadati</taxon>
        <taxon>Bacteroidota</taxon>
        <taxon>Cytophagia</taxon>
        <taxon>Cytophagales</taxon>
        <taxon>Hymenobacteraceae</taxon>
        <taxon>Hymenobacter</taxon>
    </lineage>
</organism>
<feature type="transmembrane region" description="Helical" evidence="1">
    <location>
        <begin position="162"/>
        <end position="178"/>
    </location>
</feature>
<feature type="transmembrane region" description="Helical" evidence="1">
    <location>
        <begin position="64"/>
        <end position="86"/>
    </location>
</feature>
<dbReference type="Proteomes" id="UP000612233">
    <property type="component" value="Unassembled WGS sequence"/>
</dbReference>
<accession>A0A927BBM9</accession>
<dbReference type="InterPro" id="IPR025749">
    <property type="entry name" value="Sphingomyelin_synth-like_dom"/>
</dbReference>
<comment type="caution">
    <text evidence="3">The sequence shown here is derived from an EMBL/GenBank/DDBJ whole genome shotgun (WGS) entry which is preliminary data.</text>
</comment>
<dbReference type="EMBL" id="JACXAD010000004">
    <property type="protein sequence ID" value="MBD2767148.1"/>
    <property type="molecule type" value="Genomic_DNA"/>
</dbReference>
<keyword evidence="1" id="KW-0472">Membrane</keyword>
<keyword evidence="1" id="KW-0812">Transmembrane</keyword>
<evidence type="ECO:0000256" key="1">
    <source>
        <dbReference type="SAM" id="Phobius"/>
    </source>
</evidence>
<dbReference type="AlphaFoldDB" id="A0A927BBM9"/>
<keyword evidence="1" id="KW-1133">Transmembrane helix</keyword>
<gene>
    <name evidence="3" type="ORF">IC235_04460</name>
</gene>
<feature type="domain" description="Sphingomyelin synthase-like" evidence="2">
    <location>
        <begin position="116"/>
        <end position="177"/>
    </location>
</feature>
<dbReference type="Gene3D" id="1.20.144.10">
    <property type="entry name" value="Phosphatidic acid phosphatase type 2/haloperoxidase"/>
    <property type="match status" value="1"/>
</dbReference>
<evidence type="ECO:0000313" key="3">
    <source>
        <dbReference type="EMBL" id="MBD2767148.1"/>
    </source>
</evidence>
<reference evidence="3" key="1">
    <citation type="submission" date="2020-09" db="EMBL/GenBank/DDBJ databases">
        <authorList>
            <person name="Kim M.K."/>
        </authorList>
    </citation>
    <scope>NUCLEOTIDE SEQUENCE</scope>
    <source>
        <strain evidence="3">BT664</strain>
    </source>
</reference>
<feature type="transmembrane region" description="Helical" evidence="1">
    <location>
        <begin position="39"/>
        <end position="59"/>
    </location>
</feature>
<dbReference type="RefSeq" id="WP_191003983.1">
    <property type="nucleotide sequence ID" value="NZ_JACXAD010000004.1"/>
</dbReference>
<evidence type="ECO:0000313" key="4">
    <source>
        <dbReference type="Proteomes" id="UP000612233"/>
    </source>
</evidence>
<protein>
    <recommendedName>
        <fullName evidence="2">Sphingomyelin synthase-like domain-containing protein</fullName>
    </recommendedName>
</protein>
<sequence length="190" mass="21429">MAFVLVLVLVVPHFYQFIQSRPGQQLADPLLALLPIRDVSSPTFALIYGSSVATIAFLLPRPQLLLRGLWAYFFLQVLRMLTLWLVPLDPPTELVVLHDPMMDHLFGVTTQPIVRDLFFSGHTATMTLLALVVRGPWWRWGLALMTAAVGTLVLVQRVHYSYDVLAAPFFAWLAYWIAGQVTKPVRESGE</sequence>
<name>A0A927BBM9_9BACT</name>
<feature type="transmembrane region" description="Helical" evidence="1">
    <location>
        <begin position="137"/>
        <end position="155"/>
    </location>
</feature>
<dbReference type="Pfam" id="PF14360">
    <property type="entry name" value="PAP2_C"/>
    <property type="match status" value="1"/>
</dbReference>
<proteinExistence type="predicted"/>
<evidence type="ECO:0000259" key="2">
    <source>
        <dbReference type="Pfam" id="PF14360"/>
    </source>
</evidence>